<name>A0ABN9TXZ1_9DINO</name>
<protein>
    <submittedName>
        <fullName evidence="2">Uncharacterized protein</fullName>
    </submittedName>
</protein>
<evidence type="ECO:0000313" key="3">
    <source>
        <dbReference type="Proteomes" id="UP001189429"/>
    </source>
</evidence>
<evidence type="ECO:0000256" key="1">
    <source>
        <dbReference type="SAM" id="MobiDB-lite"/>
    </source>
</evidence>
<gene>
    <name evidence="2" type="ORF">PCOR1329_LOCUS43390</name>
</gene>
<reference evidence="2" key="1">
    <citation type="submission" date="2023-10" db="EMBL/GenBank/DDBJ databases">
        <authorList>
            <person name="Chen Y."/>
            <person name="Shah S."/>
            <person name="Dougan E. K."/>
            <person name="Thang M."/>
            <person name="Chan C."/>
        </authorList>
    </citation>
    <scope>NUCLEOTIDE SEQUENCE [LARGE SCALE GENOMIC DNA]</scope>
</reference>
<keyword evidence="3" id="KW-1185">Reference proteome</keyword>
<evidence type="ECO:0000313" key="2">
    <source>
        <dbReference type="EMBL" id="CAK0851201.1"/>
    </source>
</evidence>
<sequence length="862" mass="95152">MPPPVTTPEFRVAELVSCLKKHPADKDRLLARIEKGQALNIKGVQFTIEEMELALMQCNEWTDLPDDEKPFHMGEAAGSGDAAPPGVLDFDHLQLALVPVPVAPPLPPPADPPPDDVAPATTTSDATHPPQGLKWTDYELSALEGALNVFRDRVGGRWFVALSTTCEWVKLERTRNLSTFDVEFGLDGAPAIIFEVLPESVDGDGHAWEVNHTLGFTSLEYTTKATNAKVLICKEANDYFGIYSLSEAASRHTSHVVRMKTGVGVKRKFANLSFVVNDVLNLLDLGRTTASGSVWAARYWPSWGKCLKKLGITSVEKSVQTEPGRKKHGGDPTRVLKWPSVSTEALFAMCCRWAFCSQQQGGFSQEKDQASAKLIIGTMLKIAMRGRSTIPLYFKNVRRIPFGQILGDRGPFYVKIDSSSLDLSIFQKSRMRADGVEAVRLCSYLEKGNINGQDIHIMTFLEAIAPSVHCMSTCSHICWRVGEYVEGAISTSLDHDERFDDFDASSPDDCNTSEAQVGHENALYLLGCKAHVDQCGVQFLSFATDKSRVRGVGLQNTPSRRQMGTSPYTGHSTMASVLSDAGGDAAPAQRDRQRAWLKRKLDESATFKPKKVHRKSAFQWLAALDNQVKSFGVDGGLRTYSQPEGISTREPALKRPRISAACDLGPGGVSALSFWIHQLRGCVDVTPDPSHGVHGDMYNSLKFAGLFDHLLSDVIRINFVNGPWSEDTHFKRMQQCFQDTFETSSPDKNVLFQEMMNDMLADPSAKDIRGDEGCGQLLWDAIPESNPLVKRGGKAVVGRFMEIIRRIRKELNDYNVKRLCVLTACLELDLLSSKAASKRLGAPADEKTTNVKKNTDNVELLR</sequence>
<dbReference type="EMBL" id="CAUYUJ010015216">
    <property type="protein sequence ID" value="CAK0851201.1"/>
    <property type="molecule type" value="Genomic_DNA"/>
</dbReference>
<dbReference type="Proteomes" id="UP001189429">
    <property type="component" value="Unassembled WGS sequence"/>
</dbReference>
<proteinExistence type="predicted"/>
<comment type="caution">
    <text evidence="2">The sequence shown here is derived from an EMBL/GenBank/DDBJ whole genome shotgun (WGS) entry which is preliminary data.</text>
</comment>
<feature type="compositionally biased region" description="Pro residues" evidence="1">
    <location>
        <begin position="101"/>
        <end position="116"/>
    </location>
</feature>
<feature type="region of interest" description="Disordered" evidence="1">
    <location>
        <begin position="101"/>
        <end position="133"/>
    </location>
</feature>
<organism evidence="2 3">
    <name type="scientific">Prorocentrum cordatum</name>
    <dbReference type="NCBI Taxonomy" id="2364126"/>
    <lineage>
        <taxon>Eukaryota</taxon>
        <taxon>Sar</taxon>
        <taxon>Alveolata</taxon>
        <taxon>Dinophyceae</taxon>
        <taxon>Prorocentrales</taxon>
        <taxon>Prorocentraceae</taxon>
        <taxon>Prorocentrum</taxon>
    </lineage>
</organism>
<accession>A0ABN9TXZ1</accession>